<dbReference type="RefSeq" id="WP_315726865.1">
    <property type="nucleotide sequence ID" value="NZ_JAVUPU010000006.1"/>
</dbReference>
<dbReference type="Proteomes" id="UP001259572">
    <property type="component" value="Unassembled WGS sequence"/>
</dbReference>
<evidence type="ECO:0000313" key="1">
    <source>
        <dbReference type="EMBL" id="MDT9599763.1"/>
    </source>
</evidence>
<accession>A0ABU3Q8M9</accession>
<proteinExistence type="predicted"/>
<dbReference type="SUPFAM" id="SSF51905">
    <property type="entry name" value="FAD/NAD(P)-binding domain"/>
    <property type="match status" value="1"/>
</dbReference>
<dbReference type="Pfam" id="PF13450">
    <property type="entry name" value="NAD_binding_8"/>
    <property type="match status" value="1"/>
</dbReference>
<dbReference type="EMBL" id="JAVUPU010000006">
    <property type="protein sequence ID" value="MDT9599763.1"/>
    <property type="molecule type" value="Genomic_DNA"/>
</dbReference>
<comment type="caution">
    <text evidence="1">The sequence shown here is derived from an EMBL/GenBank/DDBJ whole genome shotgun (WGS) entry which is preliminary data.</text>
</comment>
<name>A0ABU3Q8M9_9SPHN</name>
<organism evidence="1 2">
    <name type="scientific">Sphingosinicella rhizophila</name>
    <dbReference type="NCBI Taxonomy" id="3050082"/>
    <lineage>
        <taxon>Bacteria</taxon>
        <taxon>Pseudomonadati</taxon>
        <taxon>Pseudomonadota</taxon>
        <taxon>Alphaproteobacteria</taxon>
        <taxon>Sphingomonadales</taxon>
        <taxon>Sphingosinicellaceae</taxon>
        <taxon>Sphingosinicella</taxon>
    </lineage>
</organism>
<dbReference type="InterPro" id="IPR036188">
    <property type="entry name" value="FAD/NAD-bd_sf"/>
</dbReference>
<sequence length="549" mass="60775">MAESYDVVVVGGGFSGISALYELSKQSKASQRYLLLENHAIFGGEAKQNEFEVDGQRLVAPQGSNSGAIIQPDFARGVYGGGRYDVYADYWRELDMPSEFPLEPLAGGAERYEIANDHYDPMVRESRYDVGYWFKGHGWVKNPMVDDFARTPWPIETQRSLSDFVANRRDAITGRQDVDEWLDGMTYGALLERLGYGLEARRYIDPFIAVSNFGVCGDAISAFAAKRLGLPGTIPSGEKSRFATRNPISFPGGNAAILRTMLSRIIPDAFIGGRSKPPVMEGQVNFGALDREDARVRIRLRATVTRVANVGNPERSEHAELIYVRDGRLAKIRARAVVMATGGWVNRRVVADLPDQIRDAYGRFNYGPILTANVAIRNWRFFDKLGFTVARWFEGLGWHVCVRRNVANGADARPLTPDSPIVLTFYIPFLHPGADPASQGALGRQQLLETSYAIFEQQLRTCMTEMFGAAGFDARRDIAGIVLNRWGHAYLAPPPGFFFNKDAGGTVSDIIRMGHGRIIFAHSDLQGNMSMAHAMREGKRGALTAASML</sequence>
<keyword evidence="2" id="KW-1185">Reference proteome</keyword>
<protein>
    <submittedName>
        <fullName evidence="1">NAD(P)-binding protein</fullName>
    </submittedName>
</protein>
<evidence type="ECO:0000313" key="2">
    <source>
        <dbReference type="Proteomes" id="UP001259572"/>
    </source>
</evidence>
<reference evidence="1 2" key="1">
    <citation type="submission" date="2023-05" db="EMBL/GenBank/DDBJ databases">
        <authorList>
            <person name="Guo Y."/>
        </authorList>
    </citation>
    <scope>NUCLEOTIDE SEQUENCE [LARGE SCALE GENOMIC DNA]</scope>
    <source>
        <strain evidence="1 2">GR2756</strain>
    </source>
</reference>
<dbReference type="Gene3D" id="3.50.50.60">
    <property type="entry name" value="FAD/NAD(P)-binding domain"/>
    <property type="match status" value="1"/>
</dbReference>
<gene>
    <name evidence="1" type="ORF">RQX22_12450</name>
</gene>